<accession>R7ULL1</accession>
<evidence type="ECO:0000313" key="1">
    <source>
        <dbReference type="EMBL" id="ELU04827.1"/>
    </source>
</evidence>
<dbReference type="Proteomes" id="UP000014760">
    <property type="component" value="Unassembled WGS sequence"/>
</dbReference>
<dbReference type="AlphaFoldDB" id="R7ULL1"/>
<evidence type="ECO:0000313" key="3">
    <source>
        <dbReference type="Proteomes" id="UP000014760"/>
    </source>
</evidence>
<dbReference type="OrthoDB" id="6283821at2759"/>
<dbReference type="EnsemblMetazoa" id="CapteT223060">
    <property type="protein sequence ID" value="CapteP223060"/>
    <property type="gene ID" value="CapteG223060"/>
</dbReference>
<proteinExistence type="predicted"/>
<dbReference type="STRING" id="283909.R7ULL1"/>
<name>R7ULL1_CAPTE</name>
<reference evidence="2" key="3">
    <citation type="submission" date="2015-06" db="UniProtKB">
        <authorList>
            <consortium name="EnsemblMetazoa"/>
        </authorList>
    </citation>
    <scope>IDENTIFICATION</scope>
</reference>
<dbReference type="EMBL" id="KB302059">
    <property type="protein sequence ID" value="ELU04827.1"/>
    <property type="molecule type" value="Genomic_DNA"/>
</dbReference>
<dbReference type="EMBL" id="AMQN01008044">
    <property type="status" value="NOT_ANNOTATED_CDS"/>
    <property type="molecule type" value="Genomic_DNA"/>
</dbReference>
<reference evidence="3" key="1">
    <citation type="submission" date="2012-12" db="EMBL/GenBank/DDBJ databases">
        <authorList>
            <person name="Hellsten U."/>
            <person name="Grimwood J."/>
            <person name="Chapman J.A."/>
            <person name="Shapiro H."/>
            <person name="Aerts A."/>
            <person name="Otillar R.P."/>
            <person name="Terry A.Y."/>
            <person name="Boore J.L."/>
            <person name="Simakov O."/>
            <person name="Marletaz F."/>
            <person name="Cho S.-J."/>
            <person name="Edsinger-Gonzales E."/>
            <person name="Havlak P."/>
            <person name="Kuo D.-H."/>
            <person name="Larsson T."/>
            <person name="Lv J."/>
            <person name="Arendt D."/>
            <person name="Savage R."/>
            <person name="Osoegawa K."/>
            <person name="de Jong P."/>
            <person name="Lindberg D.R."/>
            <person name="Seaver E.C."/>
            <person name="Weisblat D.A."/>
            <person name="Putnam N.H."/>
            <person name="Grigoriev I.V."/>
            <person name="Rokhsar D.S."/>
        </authorList>
    </citation>
    <scope>NUCLEOTIDE SEQUENCE</scope>
    <source>
        <strain evidence="3">I ESC-2004</strain>
    </source>
</reference>
<evidence type="ECO:0000313" key="2">
    <source>
        <dbReference type="EnsemblMetazoa" id="CapteP223060"/>
    </source>
</evidence>
<dbReference type="HOGENOM" id="CLU_486849_0_0_1"/>
<keyword evidence="3" id="KW-1185">Reference proteome</keyword>
<sequence>MYDSDSVYGSSAQGPPPYVSPACSPHLRHIGVSGLAANGLPDKLAYVDFWPTFLHSDDGFRNAVFERFDTLPPKANTWLRDRPRYTVLKCETIEKKVSSADQLTDTNPKFDVPEANIVVYTVLGLRLWYTSEIPLDKKLPSHSSQIGYRNFLPRCIDVTPRSMAFDDLTDTYEELNETIIERPLEGKIVTVESVRLRLQRPDWEGPDVVPDQTHWLDTQKFHFFCMTRVFYLFECPAYEQIGAADFLPDYLPYDPQGRSPASPKYSDFYSVIVKVNQWLEKVKEVRIVNIQSMETVFPGLSNAGSVNTGANFTPKADAGPLVRFVRITYVRPKFGLPPGGLYVPRVITYKTFIPSVVGSSPGGAPEFESVAVLWNRVRNWLQQSDRRIVGMEVVHHPMPLLLRKKDEAESTIIKGLWVFSPNSALEQLERLPMIELIRVYFDGRMVSNVSPPASVGSAASYGRHSAQSIAFFALVLPVENNTYEPGNAHHHSTPRPQHKSEEAHQIIGFIQETTAPHTKQTSDCSAIRMENAVCSTRDKISIFMSCQLMEIYVSEAGVGR</sequence>
<gene>
    <name evidence="1" type="ORF">CAPTEDRAFT_223060</name>
</gene>
<reference evidence="1 3" key="2">
    <citation type="journal article" date="2013" name="Nature">
        <title>Insights into bilaterian evolution from three spiralian genomes.</title>
        <authorList>
            <person name="Simakov O."/>
            <person name="Marletaz F."/>
            <person name="Cho S.J."/>
            <person name="Edsinger-Gonzales E."/>
            <person name="Havlak P."/>
            <person name="Hellsten U."/>
            <person name="Kuo D.H."/>
            <person name="Larsson T."/>
            <person name="Lv J."/>
            <person name="Arendt D."/>
            <person name="Savage R."/>
            <person name="Osoegawa K."/>
            <person name="de Jong P."/>
            <person name="Grimwood J."/>
            <person name="Chapman J.A."/>
            <person name="Shapiro H."/>
            <person name="Aerts A."/>
            <person name="Otillar R.P."/>
            <person name="Terry A.Y."/>
            <person name="Boore J.L."/>
            <person name="Grigoriev I.V."/>
            <person name="Lindberg D.R."/>
            <person name="Seaver E.C."/>
            <person name="Weisblat D.A."/>
            <person name="Putnam N.H."/>
            <person name="Rokhsar D.S."/>
        </authorList>
    </citation>
    <scope>NUCLEOTIDE SEQUENCE</scope>
    <source>
        <strain evidence="1 3">I ESC-2004</strain>
    </source>
</reference>
<dbReference type="OMA" id="DESCTIL"/>
<protein>
    <submittedName>
        <fullName evidence="1 2">Uncharacterized protein</fullName>
    </submittedName>
</protein>
<organism evidence="1">
    <name type="scientific">Capitella teleta</name>
    <name type="common">Polychaete worm</name>
    <dbReference type="NCBI Taxonomy" id="283909"/>
    <lineage>
        <taxon>Eukaryota</taxon>
        <taxon>Metazoa</taxon>
        <taxon>Spiralia</taxon>
        <taxon>Lophotrochozoa</taxon>
        <taxon>Annelida</taxon>
        <taxon>Polychaeta</taxon>
        <taxon>Sedentaria</taxon>
        <taxon>Scolecida</taxon>
        <taxon>Capitellidae</taxon>
        <taxon>Capitella</taxon>
    </lineage>
</organism>